<dbReference type="AlphaFoldDB" id="A0A1Q9A5D9"/>
<reference evidence="3 6" key="2">
    <citation type="submission" date="2020-08" db="EMBL/GenBank/DDBJ databases">
        <title>Genomic Encyclopedia of Type Strains, Phase IV (KMG-IV): sequencing the most valuable type-strain genomes for metagenomic binning, comparative biology and taxonomic classification.</title>
        <authorList>
            <person name="Goeker M."/>
        </authorList>
    </citation>
    <scope>NUCLEOTIDE SEQUENCE [LARGE SCALE GENOMIC DNA]</scope>
    <source>
        <strain evidence="3 6">DSM 100021</strain>
    </source>
</reference>
<dbReference type="Proteomes" id="UP000544107">
    <property type="component" value="Unassembled WGS sequence"/>
</dbReference>
<name>A0A1Q9A5D9_9HYPH</name>
<evidence type="ECO:0000256" key="1">
    <source>
        <dbReference type="SAM" id="MobiDB-lite"/>
    </source>
</evidence>
<comment type="caution">
    <text evidence="4">The sequence shown here is derived from an EMBL/GenBank/DDBJ whole genome shotgun (WGS) entry which is preliminary data.</text>
</comment>
<dbReference type="Gene3D" id="1.10.540.10">
    <property type="entry name" value="Acyl-CoA dehydrogenase/oxidase, N-terminal domain"/>
    <property type="match status" value="1"/>
</dbReference>
<sequence length="150" mass="16219">MTLPQTHPAMVGSSETPPRPRPPKPVHRIRDDREAIETAHALAETVKAGASERDRERRLPWEEIEAYTASGLGAITIPRSHGGTGASFETLTKVFEILCAVDPAFGQIPQNHFGVLALVDDIGNEAQKTRIYSDVLAGYRIGNAGPANII</sequence>
<reference evidence="4 5" key="1">
    <citation type="submission" date="2016-09" db="EMBL/GenBank/DDBJ databases">
        <title>Rhizobium oryziradicis sp. nov., isolated from the root of rice.</title>
        <authorList>
            <person name="Zhao J."/>
            <person name="Zhang X."/>
        </authorList>
    </citation>
    <scope>NUCLEOTIDE SEQUENCE [LARGE SCALE GENOMIC DNA]</scope>
    <source>
        <strain evidence="4 5">14971</strain>
    </source>
</reference>
<gene>
    <name evidence="4" type="ORF">BJF91_22565</name>
    <name evidence="3" type="ORF">GGQ71_001137</name>
</gene>
<feature type="region of interest" description="Disordered" evidence="1">
    <location>
        <begin position="1"/>
        <end position="28"/>
    </location>
</feature>
<dbReference type="Pfam" id="PF02771">
    <property type="entry name" value="Acyl-CoA_dh_N"/>
    <property type="match status" value="1"/>
</dbReference>
<dbReference type="GO" id="GO:0050660">
    <property type="term" value="F:flavin adenine dinucleotide binding"/>
    <property type="evidence" value="ECO:0007669"/>
    <property type="project" value="InterPro"/>
</dbReference>
<protein>
    <submittedName>
        <fullName evidence="3">Alkylation response protein AidB-like acyl-CoA dehydrogenase</fullName>
    </submittedName>
</protein>
<organism evidence="4 5">
    <name type="scientific">Allorhizobium taibaishanense</name>
    <dbReference type="NCBI Taxonomy" id="887144"/>
    <lineage>
        <taxon>Bacteria</taxon>
        <taxon>Pseudomonadati</taxon>
        <taxon>Pseudomonadota</taxon>
        <taxon>Alphaproteobacteria</taxon>
        <taxon>Hyphomicrobiales</taxon>
        <taxon>Rhizobiaceae</taxon>
        <taxon>Rhizobium/Agrobacterium group</taxon>
        <taxon>Allorhizobium</taxon>
    </lineage>
</organism>
<keyword evidence="5" id="KW-1185">Reference proteome</keyword>
<dbReference type="InterPro" id="IPR037069">
    <property type="entry name" value="AcylCoA_DH/ox_N_sf"/>
</dbReference>
<dbReference type="InterPro" id="IPR009100">
    <property type="entry name" value="AcylCoA_DH/oxidase_NM_dom_sf"/>
</dbReference>
<accession>A0A1Q9A5D9</accession>
<evidence type="ECO:0000313" key="6">
    <source>
        <dbReference type="Proteomes" id="UP000544107"/>
    </source>
</evidence>
<evidence type="ECO:0000313" key="3">
    <source>
        <dbReference type="EMBL" id="MBB4006901.1"/>
    </source>
</evidence>
<dbReference type="EMBL" id="MKIN01000022">
    <property type="protein sequence ID" value="OLP49775.1"/>
    <property type="molecule type" value="Genomic_DNA"/>
</dbReference>
<feature type="domain" description="Acyl-CoA dehydrogenase/oxidase N-terminal" evidence="2">
    <location>
        <begin position="33"/>
        <end position="138"/>
    </location>
</feature>
<evidence type="ECO:0000313" key="5">
    <source>
        <dbReference type="Proteomes" id="UP000185598"/>
    </source>
</evidence>
<dbReference type="EMBL" id="JACIED010000001">
    <property type="protein sequence ID" value="MBB4006901.1"/>
    <property type="molecule type" value="Genomic_DNA"/>
</dbReference>
<evidence type="ECO:0000259" key="2">
    <source>
        <dbReference type="Pfam" id="PF02771"/>
    </source>
</evidence>
<evidence type="ECO:0000313" key="4">
    <source>
        <dbReference type="EMBL" id="OLP49775.1"/>
    </source>
</evidence>
<dbReference type="Proteomes" id="UP000185598">
    <property type="component" value="Unassembled WGS sequence"/>
</dbReference>
<dbReference type="GO" id="GO:0016627">
    <property type="term" value="F:oxidoreductase activity, acting on the CH-CH group of donors"/>
    <property type="evidence" value="ECO:0007669"/>
    <property type="project" value="InterPro"/>
</dbReference>
<dbReference type="STRING" id="887144.BJF91_22565"/>
<proteinExistence type="predicted"/>
<dbReference type="SUPFAM" id="SSF56645">
    <property type="entry name" value="Acyl-CoA dehydrogenase NM domain-like"/>
    <property type="match status" value="1"/>
</dbReference>
<dbReference type="InterPro" id="IPR013786">
    <property type="entry name" value="AcylCoA_DH/ox_N"/>
</dbReference>
<dbReference type="RefSeq" id="WP_075615562.1">
    <property type="nucleotide sequence ID" value="NZ_JACIED010000001.1"/>
</dbReference>